<keyword evidence="3" id="KW-0479">Metal-binding</keyword>
<sequence length="175" mass="20158">MGEDKALLPFGEFSTLTEYQYHRLLPLFEKIYISTKSDKFPFKAPTIFDDETLGVYAPTAGLLTIFNQLKSNAFFAISVDTPFVDEKVIKKLIEVHEKENKDAVIAKSPNGIHPMCGIYTKNLLPKLKEMVKNNQHRLGYLLKTSNTDFVYFENDDPFFNLNHPEEYKLAIEKTK</sequence>
<dbReference type="AlphaFoldDB" id="A0A1I5NFW5"/>
<dbReference type="InterPro" id="IPR025877">
    <property type="entry name" value="MobA-like_NTP_Trfase"/>
</dbReference>
<dbReference type="STRING" id="223786.SAMN05216234_11036"/>
<evidence type="ECO:0000256" key="7">
    <source>
        <dbReference type="ARBA" id="ARBA00023150"/>
    </source>
</evidence>
<dbReference type="Pfam" id="PF12804">
    <property type="entry name" value="NTP_transf_3"/>
    <property type="match status" value="1"/>
</dbReference>
<evidence type="ECO:0000256" key="4">
    <source>
        <dbReference type="ARBA" id="ARBA00022741"/>
    </source>
</evidence>
<keyword evidence="5" id="KW-0460">Magnesium</keyword>
<keyword evidence="4" id="KW-0547">Nucleotide-binding</keyword>
<dbReference type="GO" id="GO:0016779">
    <property type="term" value="F:nucleotidyltransferase activity"/>
    <property type="evidence" value="ECO:0007669"/>
    <property type="project" value="UniProtKB-KW"/>
</dbReference>
<evidence type="ECO:0000313" key="10">
    <source>
        <dbReference type="Proteomes" id="UP000199227"/>
    </source>
</evidence>
<evidence type="ECO:0000256" key="3">
    <source>
        <dbReference type="ARBA" id="ARBA00022723"/>
    </source>
</evidence>
<dbReference type="Gene3D" id="3.90.550.10">
    <property type="entry name" value="Spore Coat Polysaccharide Biosynthesis Protein SpsA, Chain A"/>
    <property type="match status" value="1"/>
</dbReference>
<protein>
    <submittedName>
        <fullName evidence="9">Molybdenum cofactor guanylyltransferase</fullName>
    </submittedName>
</protein>
<keyword evidence="7" id="KW-0501">Molybdenum cofactor biosynthesis</keyword>
<keyword evidence="6" id="KW-0342">GTP-binding</keyword>
<dbReference type="GO" id="GO:1902758">
    <property type="term" value="P:bis(molybdopterin guanine dinucleotide)molybdenum biosynthetic process"/>
    <property type="evidence" value="ECO:0007669"/>
    <property type="project" value="TreeGrafter"/>
</dbReference>
<dbReference type="InterPro" id="IPR013482">
    <property type="entry name" value="Molybde_CF_guanTrfase"/>
</dbReference>
<dbReference type="NCBIfam" id="NF001837">
    <property type="entry name" value="PRK00560.1"/>
    <property type="match status" value="1"/>
</dbReference>
<feature type="domain" description="MobA-like NTP transferase" evidence="8">
    <location>
        <begin position="1"/>
        <end position="135"/>
    </location>
</feature>
<dbReference type="PANTHER" id="PTHR19136:SF81">
    <property type="entry name" value="MOLYBDENUM COFACTOR GUANYLYLTRANSFERASE"/>
    <property type="match status" value="1"/>
</dbReference>
<dbReference type="GO" id="GO:0005525">
    <property type="term" value="F:GTP binding"/>
    <property type="evidence" value="ECO:0007669"/>
    <property type="project" value="UniProtKB-KW"/>
</dbReference>
<dbReference type="SUPFAM" id="SSF53448">
    <property type="entry name" value="Nucleotide-diphospho-sugar transferases"/>
    <property type="match status" value="1"/>
</dbReference>
<evidence type="ECO:0000256" key="5">
    <source>
        <dbReference type="ARBA" id="ARBA00022842"/>
    </source>
</evidence>
<evidence type="ECO:0000259" key="8">
    <source>
        <dbReference type="Pfam" id="PF12804"/>
    </source>
</evidence>
<evidence type="ECO:0000256" key="6">
    <source>
        <dbReference type="ARBA" id="ARBA00023134"/>
    </source>
</evidence>
<keyword evidence="1" id="KW-0963">Cytoplasm</keyword>
<dbReference type="PANTHER" id="PTHR19136">
    <property type="entry name" value="MOLYBDENUM COFACTOR GUANYLYLTRANSFERASE"/>
    <property type="match status" value="1"/>
</dbReference>
<proteinExistence type="predicted"/>
<organism evidence="9 10">
    <name type="scientific">Hydrogenimonas thermophila</name>
    <dbReference type="NCBI Taxonomy" id="223786"/>
    <lineage>
        <taxon>Bacteria</taxon>
        <taxon>Pseudomonadati</taxon>
        <taxon>Campylobacterota</taxon>
        <taxon>Epsilonproteobacteria</taxon>
        <taxon>Campylobacterales</taxon>
        <taxon>Hydrogenimonadaceae</taxon>
        <taxon>Hydrogenimonas</taxon>
    </lineage>
</organism>
<keyword evidence="9" id="KW-0548">Nucleotidyltransferase</keyword>
<evidence type="ECO:0000256" key="1">
    <source>
        <dbReference type="ARBA" id="ARBA00022490"/>
    </source>
</evidence>
<dbReference type="EMBL" id="FOXB01000010">
    <property type="protein sequence ID" value="SFP20698.1"/>
    <property type="molecule type" value="Genomic_DNA"/>
</dbReference>
<keyword evidence="2 9" id="KW-0808">Transferase</keyword>
<reference evidence="9 10" key="1">
    <citation type="submission" date="2016-10" db="EMBL/GenBank/DDBJ databases">
        <authorList>
            <person name="de Groot N.N."/>
        </authorList>
    </citation>
    <scope>NUCLEOTIDE SEQUENCE [LARGE SCALE GENOMIC DNA]</scope>
    <source>
        <strain evidence="9 10">EP1-55-1</strain>
    </source>
</reference>
<evidence type="ECO:0000256" key="2">
    <source>
        <dbReference type="ARBA" id="ARBA00022679"/>
    </source>
</evidence>
<dbReference type="CDD" id="cd02503">
    <property type="entry name" value="MobA"/>
    <property type="match status" value="1"/>
</dbReference>
<gene>
    <name evidence="9" type="ORF">SAMN05216234_11036</name>
</gene>
<accession>A0A1I5NFW5</accession>
<evidence type="ECO:0000313" key="9">
    <source>
        <dbReference type="EMBL" id="SFP20698.1"/>
    </source>
</evidence>
<dbReference type="InterPro" id="IPR029044">
    <property type="entry name" value="Nucleotide-diphossugar_trans"/>
</dbReference>
<keyword evidence="10" id="KW-1185">Reference proteome</keyword>
<dbReference type="Proteomes" id="UP000199227">
    <property type="component" value="Unassembled WGS sequence"/>
</dbReference>
<dbReference type="GO" id="GO:0046872">
    <property type="term" value="F:metal ion binding"/>
    <property type="evidence" value="ECO:0007669"/>
    <property type="project" value="UniProtKB-KW"/>
</dbReference>
<name>A0A1I5NFW5_9BACT</name>